<protein>
    <submittedName>
        <fullName evidence="2">Uncharacterized protein</fullName>
    </submittedName>
</protein>
<accession>A0A5B7K8Y8</accession>
<feature type="compositionally biased region" description="Basic and acidic residues" evidence="1">
    <location>
        <begin position="57"/>
        <end position="70"/>
    </location>
</feature>
<reference evidence="2 3" key="1">
    <citation type="submission" date="2019-05" db="EMBL/GenBank/DDBJ databases">
        <title>Another draft genome of Portunus trituberculatus and its Hox gene families provides insights of decapod evolution.</title>
        <authorList>
            <person name="Jeong J.-H."/>
            <person name="Song I."/>
            <person name="Kim S."/>
            <person name="Choi T."/>
            <person name="Kim D."/>
            <person name="Ryu S."/>
            <person name="Kim W."/>
        </authorList>
    </citation>
    <scope>NUCLEOTIDE SEQUENCE [LARGE SCALE GENOMIC DNA]</scope>
    <source>
        <tissue evidence="2">Muscle</tissue>
    </source>
</reference>
<feature type="region of interest" description="Disordered" evidence="1">
    <location>
        <begin position="57"/>
        <end position="82"/>
    </location>
</feature>
<evidence type="ECO:0000313" key="2">
    <source>
        <dbReference type="EMBL" id="MPD01668.1"/>
    </source>
</evidence>
<dbReference type="EMBL" id="VSRR010128110">
    <property type="protein sequence ID" value="MPD01668.1"/>
    <property type="molecule type" value="Genomic_DNA"/>
</dbReference>
<dbReference type="Proteomes" id="UP000324222">
    <property type="component" value="Unassembled WGS sequence"/>
</dbReference>
<proteinExistence type="predicted"/>
<evidence type="ECO:0000256" key="1">
    <source>
        <dbReference type="SAM" id="MobiDB-lite"/>
    </source>
</evidence>
<dbReference type="AlphaFoldDB" id="A0A5B7K8Y8"/>
<evidence type="ECO:0000313" key="3">
    <source>
        <dbReference type="Proteomes" id="UP000324222"/>
    </source>
</evidence>
<sequence>MHNRRFLCWRPRERGSCSMALLQDHFLPPPLPIERPGLPLPLQRLGARHEAIPGLRLEGRGGSEKAVAGRRDKRGRRGRLNY</sequence>
<gene>
    <name evidence="2" type="ORF">E2C01_097206</name>
</gene>
<organism evidence="2 3">
    <name type="scientific">Portunus trituberculatus</name>
    <name type="common">Swimming crab</name>
    <name type="synonym">Neptunus trituberculatus</name>
    <dbReference type="NCBI Taxonomy" id="210409"/>
    <lineage>
        <taxon>Eukaryota</taxon>
        <taxon>Metazoa</taxon>
        <taxon>Ecdysozoa</taxon>
        <taxon>Arthropoda</taxon>
        <taxon>Crustacea</taxon>
        <taxon>Multicrustacea</taxon>
        <taxon>Malacostraca</taxon>
        <taxon>Eumalacostraca</taxon>
        <taxon>Eucarida</taxon>
        <taxon>Decapoda</taxon>
        <taxon>Pleocyemata</taxon>
        <taxon>Brachyura</taxon>
        <taxon>Eubrachyura</taxon>
        <taxon>Portunoidea</taxon>
        <taxon>Portunidae</taxon>
        <taxon>Portuninae</taxon>
        <taxon>Portunus</taxon>
    </lineage>
</organism>
<feature type="compositionally biased region" description="Basic residues" evidence="1">
    <location>
        <begin position="71"/>
        <end position="82"/>
    </location>
</feature>
<keyword evidence="3" id="KW-1185">Reference proteome</keyword>
<name>A0A5B7K8Y8_PORTR</name>
<comment type="caution">
    <text evidence="2">The sequence shown here is derived from an EMBL/GenBank/DDBJ whole genome shotgun (WGS) entry which is preliminary data.</text>
</comment>